<evidence type="ECO:0000256" key="3">
    <source>
        <dbReference type="ARBA" id="ARBA00022679"/>
    </source>
</evidence>
<sequence>MDEKRMSSQKPSAVPHSAFGAVWPSVVLIGCLMTLPLLVFLCSGGQWNSSTVWLQRVSVTVHQGFVDKTVHRGSEDAALSLPRDNRLGGLIAPGFDEQSCISRYQSSHFRKPTPHSPSSYLLSRLRKYEALHKRCGPNTALYRKSITQLNSGHSMNLMECNYVVWAPFNGLGNRMLTIASAFLYALVTNRVLLIHQTEDLTDLFCEPFPGTSWVLPSDFPVKDLSSLRLGTEQSYGNLLKNKKIKQDAKVMAESLPPYVYVHLQHDYEHTDRLFFCDEDQLVLKKINWLLLTSDMYFVPSMFLIPQFEEELRWMFPEKETVFHHVGRYLFHPTNAVWGMVARYYTSYLAMAEEKVGIQIRTFSWLPISSENFFNQIIACSRQENLLPGINLNATFTTSRRDKAKSKAILVTSLYSEYYERIKSMYFEHTTATGEIISVYQPTHEEQQKTDKQSHNQKALAEMYLLSYCDVLITSGWSTFGYISQGLAGLKPWILLSPKDQKAPDPPCVRAMSMEPCFHAPPSYDCKAKKNVDMGAIVRHVRHCEDVGQGIKLFD</sequence>
<organism evidence="8">
    <name type="scientific">Ananas comosus var. bracteatus</name>
    <name type="common">red pineapple</name>
    <dbReference type="NCBI Taxonomy" id="296719"/>
    <lineage>
        <taxon>Eukaryota</taxon>
        <taxon>Viridiplantae</taxon>
        <taxon>Streptophyta</taxon>
        <taxon>Embryophyta</taxon>
        <taxon>Tracheophyta</taxon>
        <taxon>Spermatophyta</taxon>
        <taxon>Magnoliopsida</taxon>
        <taxon>Liliopsida</taxon>
        <taxon>Poales</taxon>
        <taxon>Bromeliaceae</taxon>
        <taxon>Bromelioideae</taxon>
        <taxon>Ananas</taxon>
    </lineage>
</organism>
<feature type="transmembrane region" description="Helical" evidence="7">
    <location>
        <begin position="21"/>
        <end position="41"/>
    </location>
</feature>
<dbReference type="InterPro" id="IPR004938">
    <property type="entry name" value="XG_FTase"/>
</dbReference>
<evidence type="ECO:0000256" key="7">
    <source>
        <dbReference type="RuleBase" id="RU367004"/>
    </source>
</evidence>
<dbReference type="GO" id="GO:0008107">
    <property type="term" value="F:galactoside 2-alpha-L-fucosyltransferase activity"/>
    <property type="evidence" value="ECO:0007669"/>
    <property type="project" value="InterPro"/>
</dbReference>
<keyword evidence="4 7" id="KW-0333">Golgi apparatus</keyword>
<keyword evidence="3 7" id="KW-0808">Transferase</keyword>
<evidence type="ECO:0000256" key="4">
    <source>
        <dbReference type="ARBA" id="ARBA00023034"/>
    </source>
</evidence>
<comment type="subcellular location">
    <subcellularLocation>
        <location evidence="7">Golgi apparatus</location>
        <location evidence="7">Golgi stack membrane</location>
        <topology evidence="7">Single-pass type II membrane protein</topology>
    </subcellularLocation>
</comment>
<dbReference type="EMBL" id="LR862144">
    <property type="protein sequence ID" value="CAD1825121.1"/>
    <property type="molecule type" value="Genomic_DNA"/>
</dbReference>
<evidence type="ECO:0000313" key="8">
    <source>
        <dbReference type="EMBL" id="CAD1825121.1"/>
    </source>
</evidence>
<dbReference type="Gene3D" id="3.40.50.11350">
    <property type="match status" value="1"/>
</dbReference>
<dbReference type="Gene3D" id="3.40.50.11340">
    <property type="match status" value="1"/>
</dbReference>
<comment type="similarity">
    <text evidence="1 7">Belongs to the glycosyltransferase 37 family.</text>
</comment>
<keyword evidence="5" id="KW-0325">Glycoprotein</keyword>
<keyword evidence="7" id="KW-0812">Transmembrane</keyword>
<evidence type="ECO:0000256" key="5">
    <source>
        <dbReference type="ARBA" id="ARBA00023180"/>
    </source>
</evidence>
<evidence type="ECO:0000256" key="2">
    <source>
        <dbReference type="ARBA" id="ARBA00022676"/>
    </source>
</evidence>
<dbReference type="GO" id="GO:0042546">
    <property type="term" value="P:cell wall biogenesis"/>
    <property type="evidence" value="ECO:0007669"/>
    <property type="project" value="InterPro"/>
</dbReference>
<dbReference type="FunFam" id="3.40.50.11340:FF:000005">
    <property type="entry name" value="Galactoside 2-alpha-L-fucosyltransferase"/>
    <property type="match status" value="1"/>
</dbReference>
<evidence type="ECO:0000256" key="1">
    <source>
        <dbReference type="ARBA" id="ARBA00010481"/>
    </source>
</evidence>
<dbReference type="GO" id="GO:0009969">
    <property type="term" value="P:xyloglucan biosynthetic process"/>
    <property type="evidence" value="ECO:0007669"/>
    <property type="project" value="TreeGrafter"/>
</dbReference>
<gene>
    <name evidence="8" type="ORF">CB5_LOCUS8332</name>
</gene>
<name>A0A6V7P2R5_ANACO</name>
<dbReference type="GO" id="GO:0071555">
    <property type="term" value="P:cell wall organization"/>
    <property type="evidence" value="ECO:0007669"/>
    <property type="project" value="UniProtKB-UniRule"/>
</dbReference>
<dbReference type="PANTHER" id="PTHR31889">
    <property type="entry name" value="FUCOSYLTRANSFERASE 2-RELATED"/>
    <property type="match status" value="1"/>
</dbReference>
<proteinExistence type="inferred from homology"/>
<keyword evidence="2 7" id="KW-0328">Glycosyltransferase</keyword>
<keyword evidence="6 7" id="KW-0961">Cell wall biogenesis/degradation</keyword>
<protein>
    <recommendedName>
        <fullName evidence="7">Fucosyltransferase</fullName>
        <ecNumber evidence="7">2.4.1.-</ecNumber>
    </recommendedName>
</protein>
<dbReference type="AlphaFoldDB" id="A0A6V7P2R5"/>
<dbReference type="GO" id="GO:0032580">
    <property type="term" value="C:Golgi cisterna membrane"/>
    <property type="evidence" value="ECO:0007669"/>
    <property type="project" value="UniProtKB-SubCell"/>
</dbReference>
<dbReference type="PANTHER" id="PTHR31889:SF89">
    <property type="entry name" value="FUCOSYLTRANSFERASE"/>
    <property type="match status" value="1"/>
</dbReference>
<reference evidence="8" key="1">
    <citation type="submission" date="2020-07" db="EMBL/GenBank/DDBJ databases">
        <authorList>
            <person name="Lin J."/>
        </authorList>
    </citation>
    <scope>NUCLEOTIDE SEQUENCE</scope>
</reference>
<accession>A0A6V7P2R5</accession>
<comment type="function">
    <text evidence="7">May be involved in cell wall biosynthesis.</text>
</comment>
<evidence type="ECO:0000256" key="6">
    <source>
        <dbReference type="ARBA" id="ARBA00023316"/>
    </source>
</evidence>
<keyword evidence="7" id="KW-1133">Transmembrane helix</keyword>
<dbReference type="Pfam" id="PF03254">
    <property type="entry name" value="XG_FTase"/>
    <property type="match status" value="1"/>
</dbReference>
<dbReference type="EC" id="2.4.1.-" evidence="7"/>
<keyword evidence="7" id="KW-0472">Membrane</keyword>
<dbReference type="PROSITE" id="PS51257">
    <property type="entry name" value="PROKAR_LIPOPROTEIN"/>
    <property type="match status" value="1"/>
</dbReference>